<name>A0A8D8ZXZ4_9HEMI</name>
<feature type="compositionally biased region" description="Pro residues" evidence="1">
    <location>
        <begin position="48"/>
        <end position="62"/>
    </location>
</feature>
<evidence type="ECO:0000313" key="2">
    <source>
        <dbReference type="EMBL" id="CAG6756038.1"/>
    </source>
</evidence>
<accession>A0A8D8ZXZ4</accession>
<feature type="compositionally biased region" description="Pro residues" evidence="1">
    <location>
        <begin position="91"/>
        <end position="106"/>
    </location>
</feature>
<organism evidence="2">
    <name type="scientific">Cacopsylla melanoneura</name>
    <dbReference type="NCBI Taxonomy" id="428564"/>
    <lineage>
        <taxon>Eukaryota</taxon>
        <taxon>Metazoa</taxon>
        <taxon>Ecdysozoa</taxon>
        <taxon>Arthropoda</taxon>
        <taxon>Hexapoda</taxon>
        <taxon>Insecta</taxon>
        <taxon>Pterygota</taxon>
        <taxon>Neoptera</taxon>
        <taxon>Paraneoptera</taxon>
        <taxon>Hemiptera</taxon>
        <taxon>Sternorrhyncha</taxon>
        <taxon>Psylloidea</taxon>
        <taxon>Psyllidae</taxon>
        <taxon>Psyllinae</taxon>
        <taxon>Cacopsylla</taxon>
    </lineage>
</organism>
<dbReference type="EMBL" id="HBUF01543625">
    <property type="protein sequence ID" value="CAG6756038.1"/>
    <property type="molecule type" value="Transcribed_RNA"/>
</dbReference>
<feature type="region of interest" description="Disordered" evidence="1">
    <location>
        <begin position="45"/>
        <end position="122"/>
    </location>
</feature>
<dbReference type="AlphaFoldDB" id="A0A8D8ZXZ4"/>
<protein>
    <submittedName>
        <fullName evidence="2">Uncharacterized protein</fullName>
    </submittedName>
</protein>
<proteinExistence type="predicted"/>
<sequence>MSESMIVGPNSPCLIIFSETAVLKVFLIYVPPPVHPIKKLVFLFSQNVPPPPPPPQPPPGPPHYHEAPPHPPPPPHGILHRPRAPGIRPVGWPPGPPPQIRGPPPGLQQRHMRPPPPQFAPR</sequence>
<reference evidence="2" key="1">
    <citation type="submission" date="2021-05" db="EMBL/GenBank/DDBJ databases">
        <authorList>
            <person name="Alioto T."/>
            <person name="Alioto T."/>
            <person name="Gomez Garrido J."/>
        </authorList>
    </citation>
    <scope>NUCLEOTIDE SEQUENCE</scope>
</reference>
<evidence type="ECO:0000256" key="1">
    <source>
        <dbReference type="SAM" id="MobiDB-lite"/>
    </source>
</evidence>